<dbReference type="CTD" id="9819"/>
<feature type="region of interest" description="Disordered" evidence="3">
    <location>
        <begin position="365"/>
        <end position="439"/>
    </location>
</feature>
<dbReference type="GeneID" id="107082623"/>
<dbReference type="OrthoDB" id="8961796at2759"/>
<keyword evidence="5" id="KW-1185">Reference proteome</keyword>
<dbReference type="KEGG" id="cvg:107082623"/>
<feature type="compositionally biased region" description="Basic residues" evidence="3">
    <location>
        <begin position="1"/>
        <end position="10"/>
    </location>
</feature>
<keyword evidence="2" id="KW-0175">Coiled coil</keyword>
<dbReference type="SUPFAM" id="SSF58026">
    <property type="entry name" value="Delta-sleep-inducing peptide immunoreactive peptide"/>
    <property type="match status" value="1"/>
</dbReference>
<dbReference type="PROSITE" id="PS01289">
    <property type="entry name" value="TSC22"/>
    <property type="match status" value="1"/>
</dbReference>
<dbReference type="GO" id="GO:0006357">
    <property type="term" value="P:regulation of transcription by RNA polymerase II"/>
    <property type="evidence" value="ECO:0007669"/>
    <property type="project" value="InterPro"/>
</dbReference>
<feature type="coiled-coil region" evidence="2">
    <location>
        <begin position="517"/>
        <end position="551"/>
    </location>
</feature>
<dbReference type="PANTHER" id="PTHR46894">
    <property type="entry name" value="TSC22 DOMAIN FAMILY PROTEIN 2"/>
    <property type="match status" value="1"/>
</dbReference>
<dbReference type="InterPro" id="IPR000580">
    <property type="entry name" value="TSC22/Bun"/>
</dbReference>
<feature type="region of interest" description="Disordered" evidence="3">
    <location>
        <begin position="144"/>
        <end position="237"/>
    </location>
</feature>
<dbReference type="AlphaFoldDB" id="A0A3Q2FN91"/>
<feature type="compositionally biased region" description="Basic and acidic residues" evidence="3">
    <location>
        <begin position="39"/>
        <end position="65"/>
    </location>
</feature>
<feature type="region of interest" description="Disordered" evidence="3">
    <location>
        <begin position="1"/>
        <end position="114"/>
    </location>
</feature>
<dbReference type="Ensembl" id="ENSCVAT00000004391.1">
    <property type="protein sequence ID" value="ENSCVAP00000006790.1"/>
    <property type="gene ID" value="ENSCVAG00000008379.1"/>
</dbReference>
<evidence type="ECO:0000256" key="1">
    <source>
        <dbReference type="ARBA" id="ARBA00007908"/>
    </source>
</evidence>
<protein>
    <submittedName>
        <fullName evidence="4">TSC22 domain family protein 2-like</fullName>
    </submittedName>
</protein>
<dbReference type="GeneTree" id="ENSGT00940000160465"/>
<sequence>MSKMPAKKKSCFQITSVTQAHQGPGGPTDDTESLDDPDESRTEEPSEIYEASRAEYEPAGERRSSVEALNNAGEAEAHLNAPQASQQSGEELRKVGSVHGGQQPSAPANTGSCTSRFRVIKLDHGTGEPFRRGRWTCTEFYEKDSETSHHARTDSLRHSSVTLDPVGERDSGLGPSVGSTATHSGPGLGSAAEGSHSSVLQQHFSGVPATHSSFSNVKPGAVPPQSSMGGLQPHPAQNVLPVGQNDLLHSDFLLQKSPTMPPSYPPQQPVPGVHPAGSQAEFYQQPASVPPGQSLPVVGQFPAPVLPSASSGSQVGDVRPAAPQAPMLVGGSTPPSQQQNTVQYPPAGQPHPTSAAVLNVPAVNAGSSAPTSAPSASTATVPNATASSLPPGLIATSKTPGALGPTSGVLEAGGGRKSEGGVIPQSPVIPGRKAGKPLMPKDLQLTSPVTSPLLFEIPIPVDGDEDRNPSMAFYQAFQSGSRLRDSKAHSDSASGANIVAIDNKIEQAMDLVKSHLMYAVREEVEVLKEQIKELFERNSVLERENAVLKSLANSEQLSQLSAQTGAAAAAATATAATPGSASSLPQIHPIPQQLQTQIDASQQPQPNVTSA</sequence>
<feature type="compositionally biased region" description="Low complexity" evidence="3">
    <location>
        <begin position="365"/>
        <end position="388"/>
    </location>
</feature>
<evidence type="ECO:0000256" key="3">
    <source>
        <dbReference type="SAM" id="MobiDB-lite"/>
    </source>
</evidence>
<feature type="compositionally biased region" description="Basic and acidic residues" evidence="3">
    <location>
        <begin position="144"/>
        <end position="157"/>
    </location>
</feature>
<feature type="compositionally biased region" description="Polar residues" evidence="3">
    <location>
        <begin position="195"/>
        <end position="216"/>
    </location>
</feature>
<feature type="region of interest" description="Disordered" evidence="3">
    <location>
        <begin position="565"/>
        <end position="611"/>
    </location>
</feature>
<dbReference type="InterPro" id="IPR047862">
    <property type="entry name" value="TSC22/BUN_CS"/>
</dbReference>
<name>A0A3Q2FN91_CYPVA</name>
<feature type="compositionally biased region" description="Acidic residues" evidence="3">
    <location>
        <begin position="29"/>
        <end position="38"/>
    </location>
</feature>
<evidence type="ECO:0000313" key="5">
    <source>
        <dbReference type="Proteomes" id="UP000265020"/>
    </source>
</evidence>
<feature type="compositionally biased region" description="Polar residues" evidence="3">
    <location>
        <begin position="100"/>
        <end position="114"/>
    </location>
</feature>
<evidence type="ECO:0000256" key="2">
    <source>
        <dbReference type="SAM" id="Coils"/>
    </source>
</evidence>
<feature type="compositionally biased region" description="Polar residues" evidence="3">
    <location>
        <begin position="333"/>
        <end position="343"/>
    </location>
</feature>
<accession>A0A3Q2FN91</accession>
<proteinExistence type="inferred from homology"/>
<feature type="region of interest" description="Disordered" evidence="3">
    <location>
        <begin position="308"/>
        <end position="352"/>
    </location>
</feature>
<dbReference type="InterPro" id="IPR053049">
    <property type="entry name" value="TSC22_domain_protein_2"/>
</dbReference>
<reference evidence="4" key="2">
    <citation type="submission" date="2025-09" db="UniProtKB">
        <authorList>
            <consortium name="Ensembl"/>
        </authorList>
    </citation>
    <scope>IDENTIFICATION</scope>
</reference>
<feature type="compositionally biased region" description="Low complexity" evidence="3">
    <location>
        <begin position="565"/>
        <end position="598"/>
    </location>
</feature>
<comment type="similarity">
    <text evidence="1">Belongs to the TSC-22/Dip/Bun family.</text>
</comment>
<organism evidence="4 5">
    <name type="scientific">Cyprinodon variegatus</name>
    <name type="common">Sheepshead minnow</name>
    <dbReference type="NCBI Taxonomy" id="28743"/>
    <lineage>
        <taxon>Eukaryota</taxon>
        <taxon>Metazoa</taxon>
        <taxon>Chordata</taxon>
        <taxon>Craniata</taxon>
        <taxon>Vertebrata</taxon>
        <taxon>Euteleostomi</taxon>
        <taxon>Actinopterygii</taxon>
        <taxon>Neopterygii</taxon>
        <taxon>Teleostei</taxon>
        <taxon>Neoteleostei</taxon>
        <taxon>Acanthomorphata</taxon>
        <taxon>Ovalentaria</taxon>
        <taxon>Atherinomorphae</taxon>
        <taxon>Cyprinodontiformes</taxon>
        <taxon>Cyprinodontidae</taxon>
        <taxon>Cyprinodon</taxon>
    </lineage>
</organism>
<feature type="compositionally biased region" description="Polar residues" evidence="3">
    <location>
        <begin position="599"/>
        <end position="611"/>
    </location>
</feature>
<dbReference type="STRING" id="28743.ENSCVAP00000006790"/>
<dbReference type="Pfam" id="PF01166">
    <property type="entry name" value="TSC22"/>
    <property type="match status" value="1"/>
</dbReference>
<dbReference type="PANTHER" id="PTHR46894:SF1">
    <property type="entry name" value="TSC22 DOMAIN FAMILY PROTEIN 2"/>
    <property type="match status" value="1"/>
</dbReference>
<dbReference type="FunFam" id="1.20.5.490:FF:000002">
    <property type="entry name" value="TSC22 domain family, member 1"/>
    <property type="match status" value="1"/>
</dbReference>
<dbReference type="Proteomes" id="UP000265020">
    <property type="component" value="Unassembled WGS sequence"/>
</dbReference>
<dbReference type="RefSeq" id="XP_015226885.1">
    <property type="nucleotide sequence ID" value="XM_015371399.1"/>
</dbReference>
<evidence type="ECO:0000313" key="4">
    <source>
        <dbReference type="Ensembl" id="ENSCVAP00000006790.1"/>
    </source>
</evidence>
<reference evidence="4" key="1">
    <citation type="submission" date="2025-08" db="UniProtKB">
        <authorList>
            <consortium name="Ensembl"/>
        </authorList>
    </citation>
    <scope>IDENTIFICATION</scope>
</reference>
<feature type="compositionally biased region" description="Polar residues" evidence="3">
    <location>
        <begin position="12"/>
        <end position="21"/>
    </location>
</feature>
<dbReference type="Gene3D" id="1.20.5.490">
    <property type="entry name" value="Single helix bin"/>
    <property type="match status" value="1"/>
</dbReference>